<protein>
    <submittedName>
        <fullName evidence="3">AAA family ATPase</fullName>
    </submittedName>
</protein>
<dbReference type="EMBL" id="JADOGI010000108">
    <property type="protein sequence ID" value="MBF8190013.1"/>
    <property type="molecule type" value="Genomic_DNA"/>
</dbReference>
<sequence length="415" mass="46053">MTGSSPALFLPGQVPDRTVWQGWNRWRLTRRGSVPAPLITAEDYARMTPRQRRLHDLHRIATHANLIIQETPMSAFVSWKVRALIEDNAFNHGPDTRPGVMINGGGCQGKTETICEVIASFEDEWLALYAQNPDALPGTLDQHAPVAYVRTPVKATPISTCQRILDFFGEDYKGMRQEDLIRTVKNAIYDHGTKALVLDDITRLKLHREADQDVLDLIRELMSLPVTLILVGVGIPRSGLLRDGRKDPRTGQWLFPPVKDRGKSRNDDAPGQTDLRFDLLDLDRFSYDTPAGIEAWTAHLVGIEQQLRLLHAFDGMLSDGAMPEYLFRRTGGIVGLVKKLVQAGCRHAIETGTERITIDLLDALTLSRADLPDLDPDAGELPDIPTAPAARTNKPARPRNTVFDDRGSPAAESAS</sequence>
<comment type="caution">
    <text evidence="3">The sequence shown here is derived from an EMBL/GenBank/DDBJ whole genome shotgun (WGS) entry which is preliminary data.</text>
</comment>
<dbReference type="InterPro" id="IPR049945">
    <property type="entry name" value="AAA_22"/>
</dbReference>
<dbReference type="GO" id="GO:0016887">
    <property type="term" value="F:ATP hydrolysis activity"/>
    <property type="evidence" value="ECO:0007669"/>
    <property type="project" value="InterPro"/>
</dbReference>
<evidence type="ECO:0000313" key="3">
    <source>
        <dbReference type="EMBL" id="MBF8190013.1"/>
    </source>
</evidence>
<feature type="compositionally biased region" description="Basic and acidic residues" evidence="1">
    <location>
        <begin position="258"/>
        <end position="268"/>
    </location>
</feature>
<reference evidence="3" key="1">
    <citation type="submission" date="2020-11" db="EMBL/GenBank/DDBJ databases">
        <title>Whole-genome analyses of Nonomuraea sp. K274.</title>
        <authorList>
            <person name="Veyisoglu A."/>
        </authorList>
    </citation>
    <scope>NUCLEOTIDE SEQUENCE</scope>
    <source>
        <strain evidence="3">K274</strain>
    </source>
</reference>
<dbReference type="Gene3D" id="3.40.50.300">
    <property type="entry name" value="P-loop containing nucleotide triphosphate hydrolases"/>
    <property type="match status" value="1"/>
</dbReference>
<dbReference type="InterPro" id="IPR027417">
    <property type="entry name" value="P-loop_NTPase"/>
</dbReference>
<gene>
    <name evidence="3" type="ORF">ITP53_30665</name>
</gene>
<name>A0A931F3P1_9ACTN</name>
<dbReference type="Pfam" id="PF13401">
    <property type="entry name" value="AAA_22"/>
    <property type="match status" value="1"/>
</dbReference>
<feature type="domain" description="ORC1/DEAH AAA+ ATPase" evidence="2">
    <location>
        <begin position="109"/>
        <end position="232"/>
    </location>
</feature>
<feature type="region of interest" description="Disordered" evidence="1">
    <location>
        <begin position="375"/>
        <end position="415"/>
    </location>
</feature>
<dbReference type="RefSeq" id="WP_195898939.1">
    <property type="nucleotide sequence ID" value="NZ_JADOGI010000108.1"/>
</dbReference>
<evidence type="ECO:0000259" key="2">
    <source>
        <dbReference type="Pfam" id="PF13401"/>
    </source>
</evidence>
<accession>A0A931F3P1</accession>
<dbReference type="SUPFAM" id="SSF52540">
    <property type="entry name" value="P-loop containing nucleoside triphosphate hydrolases"/>
    <property type="match status" value="1"/>
</dbReference>
<proteinExistence type="predicted"/>
<organism evidence="3 4">
    <name type="scientific">Nonomuraea cypriaca</name>
    <dbReference type="NCBI Taxonomy" id="1187855"/>
    <lineage>
        <taxon>Bacteria</taxon>
        <taxon>Bacillati</taxon>
        <taxon>Actinomycetota</taxon>
        <taxon>Actinomycetes</taxon>
        <taxon>Streptosporangiales</taxon>
        <taxon>Streptosporangiaceae</taxon>
        <taxon>Nonomuraea</taxon>
    </lineage>
</organism>
<feature type="region of interest" description="Disordered" evidence="1">
    <location>
        <begin position="251"/>
        <end position="270"/>
    </location>
</feature>
<keyword evidence="4" id="KW-1185">Reference proteome</keyword>
<evidence type="ECO:0000313" key="4">
    <source>
        <dbReference type="Proteomes" id="UP000605361"/>
    </source>
</evidence>
<evidence type="ECO:0000256" key="1">
    <source>
        <dbReference type="SAM" id="MobiDB-lite"/>
    </source>
</evidence>
<dbReference type="AlphaFoldDB" id="A0A931F3P1"/>
<dbReference type="Proteomes" id="UP000605361">
    <property type="component" value="Unassembled WGS sequence"/>
</dbReference>